<dbReference type="GO" id="GO:0016740">
    <property type="term" value="F:transferase activity"/>
    <property type="evidence" value="ECO:0007669"/>
    <property type="project" value="UniProtKB-KW"/>
</dbReference>
<keyword evidence="6" id="KW-0315">Glutamine amidotransferase</keyword>
<proteinExistence type="inferred from homology"/>
<dbReference type="EMBL" id="BJWL01000339">
    <property type="protein sequence ID" value="GFS40013.1"/>
    <property type="molecule type" value="Genomic_DNA"/>
</dbReference>
<feature type="transmembrane region" description="Helical" evidence="4">
    <location>
        <begin position="351"/>
        <end position="378"/>
    </location>
</feature>
<feature type="domain" description="DJ-1/PfpI" evidence="5">
    <location>
        <begin position="674"/>
        <end position="814"/>
    </location>
</feature>
<organism evidence="6 7">
    <name type="scientific">Actinidia rufa</name>
    <dbReference type="NCBI Taxonomy" id="165716"/>
    <lineage>
        <taxon>Eukaryota</taxon>
        <taxon>Viridiplantae</taxon>
        <taxon>Streptophyta</taxon>
        <taxon>Embryophyta</taxon>
        <taxon>Tracheophyta</taxon>
        <taxon>Spermatophyta</taxon>
        <taxon>Magnoliopsida</taxon>
        <taxon>eudicotyledons</taxon>
        <taxon>Gunneridae</taxon>
        <taxon>Pentapetalae</taxon>
        <taxon>asterids</taxon>
        <taxon>Ericales</taxon>
        <taxon>Actinidiaceae</taxon>
        <taxon>Actinidia</taxon>
    </lineage>
</organism>
<feature type="compositionally biased region" description="Basic residues" evidence="3">
    <location>
        <begin position="41"/>
        <end position="53"/>
    </location>
</feature>
<dbReference type="PANTHER" id="PTHR48094:SF7">
    <property type="entry name" value="PROTEIN DJ-1 HOMOLOG C"/>
    <property type="match status" value="1"/>
</dbReference>
<keyword evidence="4" id="KW-0472">Membrane</keyword>
<keyword evidence="7" id="KW-1185">Reference proteome</keyword>
<dbReference type="FunFam" id="3.40.50.880:FF:000015">
    <property type="entry name" value="Protein DJ-1 homolog C"/>
    <property type="match status" value="2"/>
</dbReference>
<evidence type="ECO:0000259" key="5">
    <source>
        <dbReference type="Pfam" id="PF01965"/>
    </source>
</evidence>
<dbReference type="InterPro" id="IPR006287">
    <property type="entry name" value="DJ-1"/>
</dbReference>
<feature type="domain" description="DJ-1/PfpI" evidence="5">
    <location>
        <begin position="80"/>
        <end position="244"/>
    </location>
</feature>
<keyword evidence="2" id="KW-0677">Repeat</keyword>
<evidence type="ECO:0000256" key="4">
    <source>
        <dbReference type="SAM" id="Phobius"/>
    </source>
</evidence>
<dbReference type="InterPro" id="IPR029062">
    <property type="entry name" value="Class_I_gatase-like"/>
</dbReference>
<dbReference type="GO" id="GO:1903189">
    <property type="term" value="P:glyoxal metabolic process"/>
    <property type="evidence" value="ECO:0007669"/>
    <property type="project" value="TreeGrafter"/>
</dbReference>
<dbReference type="CDD" id="cd03135">
    <property type="entry name" value="GATase1_DJ-1"/>
    <property type="match status" value="2"/>
</dbReference>
<dbReference type="InterPro" id="IPR002818">
    <property type="entry name" value="DJ-1/PfpI"/>
</dbReference>
<dbReference type="OrthoDB" id="543156at2759"/>
<dbReference type="Proteomes" id="UP000585474">
    <property type="component" value="Unassembled WGS sequence"/>
</dbReference>
<protein>
    <submittedName>
        <fullName evidence="6">Class I glutamine amidotransferase-like superfamily protein</fullName>
    </submittedName>
</protein>
<dbReference type="NCBIfam" id="TIGR01383">
    <property type="entry name" value="not_thiJ"/>
    <property type="match status" value="1"/>
</dbReference>
<sequence>MAALSPFLSPPYLNPSSPRQRPMVLSLTAPHSSSLAPMSAQKRRKPTSKRPSKPTKAVSASPPLRVTTEPTPPTTSLPPKKVLVPIGFGTEEMEAVIIVDVLRRAGADVTVASVEPELEIKASGGTRLVANTSISACCDEIFDLVALPGGMPGSVRLRDCEILRRITSKQAEEKRLYSAICAAPAVTLLPWGLLKKKKMTCHPAFSDKLPTFWAVKSNIQVSGELTTSRGPATSFEFAITLVEQLFGEFVAKAVAESLLMNTANENPTKEEFNEVEWIVDHTPHVDLPVVFACAMLYGIECLAAKKQQVTKMIVVEMRMLCHLGPSTVSGLLSPTSDRLPGRRFASPRPRLALRASIWVCFRVTTVSISSLRLVVSIYCVYGDIYIASLYVSVISLLLRLLFVVIIVVGLGSIAMDGKSDPPVTGSSAALNSTSSSFWPCNTVERHGPNYFIGPNYFGRSGGDGGRAPDYSVLATAVVVAVAHGSVTLTAKESPSSAPAPRTQIAASIACVASSSPWVIDSGASAHVTGAPSHLTNLSPSGHLSRVTLADGSTSTIRGLDLKTRKKIGGVSERNGLQYFIMDFSRNVALSSSTSSFQDHGCVGHLSLSSLKKLVTSSQSLSTLPGEACELMSWKSKKQTVVARSSAEAEYRAMVHTSCELMWMRHLLEELCFEVLIPVANGSEEIEVVTIADILRRAKVDVVIASVEKSVRVLTSQGTKIVADKLIRSAAESIYDLIILPELWGSERLQKSRVLKKLLKEQESAGRIYGASSSSPAVLHRQGLLKDKRATAHPSIVNGLTNEAVDGARVIIDGQIDHKLGTCYHDRFCLGYCEQTFWSSTGKERSRSRERWSELHQPLEVEKSLPRWSVTYNAYVILHSHITVLTTYCVPVACWAISFFFIKASRNFCRYHKLYLTFD</sequence>
<dbReference type="Gene3D" id="3.40.50.880">
    <property type="match status" value="2"/>
</dbReference>
<dbReference type="SUPFAM" id="SSF52317">
    <property type="entry name" value="Class I glutamine amidotransferase-like"/>
    <property type="match status" value="2"/>
</dbReference>
<feature type="region of interest" description="Disordered" evidence="3">
    <location>
        <begin position="1"/>
        <end position="78"/>
    </location>
</feature>
<dbReference type="CDD" id="cd09272">
    <property type="entry name" value="RNase_HI_RT_Ty1"/>
    <property type="match status" value="1"/>
</dbReference>
<evidence type="ECO:0000313" key="6">
    <source>
        <dbReference type="EMBL" id="GFS40013.1"/>
    </source>
</evidence>
<evidence type="ECO:0000256" key="2">
    <source>
        <dbReference type="ARBA" id="ARBA00022737"/>
    </source>
</evidence>
<dbReference type="PANTHER" id="PTHR48094">
    <property type="entry name" value="PROTEIN/NUCLEIC ACID DEGLYCASE DJ-1-RELATED"/>
    <property type="match status" value="1"/>
</dbReference>
<name>A0A7J0DQ29_9ERIC</name>
<comment type="caution">
    <text evidence="6">The sequence shown here is derived from an EMBL/GenBank/DDBJ whole genome shotgun (WGS) entry which is preliminary data.</text>
</comment>
<accession>A0A7J0DQ29</accession>
<keyword evidence="6" id="KW-0808">Transferase</keyword>
<evidence type="ECO:0000256" key="1">
    <source>
        <dbReference type="ARBA" id="ARBA00008542"/>
    </source>
</evidence>
<evidence type="ECO:0000313" key="7">
    <source>
        <dbReference type="Proteomes" id="UP000585474"/>
    </source>
</evidence>
<keyword evidence="4" id="KW-0812">Transmembrane</keyword>
<feature type="transmembrane region" description="Helical" evidence="4">
    <location>
        <begin position="384"/>
        <end position="410"/>
    </location>
</feature>
<dbReference type="InterPro" id="IPR050325">
    <property type="entry name" value="Prot/Nucl_acid_deglycase"/>
</dbReference>
<evidence type="ECO:0000256" key="3">
    <source>
        <dbReference type="SAM" id="MobiDB-lite"/>
    </source>
</evidence>
<dbReference type="GO" id="GO:0005737">
    <property type="term" value="C:cytoplasm"/>
    <property type="evidence" value="ECO:0007669"/>
    <property type="project" value="UniProtKB-ARBA"/>
</dbReference>
<dbReference type="AlphaFoldDB" id="A0A7J0DQ29"/>
<keyword evidence="4" id="KW-1133">Transmembrane helix</keyword>
<reference evidence="7" key="1">
    <citation type="submission" date="2019-07" db="EMBL/GenBank/DDBJ databases">
        <title>De Novo Assembly of kiwifruit Actinidia rufa.</title>
        <authorList>
            <person name="Sugita-Konishi S."/>
            <person name="Sato K."/>
            <person name="Mori E."/>
            <person name="Abe Y."/>
            <person name="Kisaki G."/>
            <person name="Hamano K."/>
            <person name="Suezawa K."/>
            <person name="Otani M."/>
            <person name="Fukuda T."/>
            <person name="Manabe T."/>
            <person name="Gomi K."/>
            <person name="Tabuchi M."/>
            <person name="Akimitsu K."/>
            <person name="Kataoka I."/>
        </authorList>
    </citation>
    <scope>NUCLEOTIDE SEQUENCE [LARGE SCALE GENOMIC DNA]</scope>
    <source>
        <strain evidence="7">cv. Fuchu</strain>
    </source>
</reference>
<gene>
    <name evidence="6" type="ORF">Acr_00g0066210</name>
</gene>
<dbReference type="Pfam" id="PF01965">
    <property type="entry name" value="DJ-1_PfpI"/>
    <property type="match status" value="2"/>
</dbReference>
<comment type="similarity">
    <text evidence="1">Belongs to the peptidase C56 family.</text>
</comment>